<evidence type="ECO:0008006" key="3">
    <source>
        <dbReference type="Google" id="ProtNLM"/>
    </source>
</evidence>
<dbReference type="STRING" id="649639.Bcell_0995"/>
<dbReference type="Proteomes" id="UP000001401">
    <property type="component" value="Chromosome"/>
</dbReference>
<dbReference type="eggNOG" id="COG3870">
    <property type="taxonomic scope" value="Bacteria"/>
</dbReference>
<proteinExistence type="predicted"/>
<dbReference type="InterPro" id="IPR015867">
    <property type="entry name" value="N-reg_PII/ATP_PRibTrfase_C"/>
</dbReference>
<name>E6U224_EVAC2</name>
<dbReference type="OrthoDB" id="9794275at2"/>
<dbReference type="InterPro" id="IPR010375">
    <property type="entry name" value="CdAMP_rec"/>
</dbReference>
<dbReference type="RefSeq" id="WP_013487609.1">
    <property type="nucleotide sequence ID" value="NC_014829.1"/>
</dbReference>
<dbReference type="HOGENOM" id="CLU_143974_2_0_9"/>
<keyword evidence="2" id="KW-1185">Reference proteome</keyword>
<evidence type="ECO:0000313" key="1">
    <source>
        <dbReference type="EMBL" id="ADU29268.1"/>
    </source>
</evidence>
<evidence type="ECO:0000313" key="2">
    <source>
        <dbReference type="Proteomes" id="UP000001401"/>
    </source>
</evidence>
<accession>E6U224</accession>
<organism evidence="1 2">
    <name type="scientific">Evansella cellulosilytica (strain ATCC 21833 / DSM 2522 / FERM P-1141 / JCM 9156 / N-4)</name>
    <name type="common">Bacillus cellulosilyticus</name>
    <dbReference type="NCBI Taxonomy" id="649639"/>
    <lineage>
        <taxon>Bacteria</taxon>
        <taxon>Bacillati</taxon>
        <taxon>Bacillota</taxon>
        <taxon>Bacilli</taxon>
        <taxon>Bacillales</taxon>
        <taxon>Bacillaceae</taxon>
        <taxon>Evansella</taxon>
    </lineage>
</organism>
<reference evidence="1 2" key="1">
    <citation type="submission" date="2010-12" db="EMBL/GenBank/DDBJ databases">
        <title>Complete sequence of Bacillus cellulosilyticus DSM 2522.</title>
        <authorList>
            <consortium name="US DOE Joint Genome Institute"/>
            <person name="Lucas S."/>
            <person name="Copeland A."/>
            <person name="Lapidus A."/>
            <person name="Cheng J.-F."/>
            <person name="Bruce D."/>
            <person name="Goodwin L."/>
            <person name="Pitluck S."/>
            <person name="Chertkov O."/>
            <person name="Detter J.C."/>
            <person name="Han C."/>
            <person name="Tapia R."/>
            <person name="Land M."/>
            <person name="Hauser L."/>
            <person name="Jeffries C."/>
            <person name="Kyrpides N."/>
            <person name="Ivanova N."/>
            <person name="Mikhailova N."/>
            <person name="Brumm P."/>
            <person name="Mead D."/>
            <person name="Woyke T."/>
        </authorList>
    </citation>
    <scope>NUCLEOTIDE SEQUENCE [LARGE SCALE GENOMIC DNA]</scope>
    <source>
        <strain evidence="2">ATCC 21833 / DSM 2522 / FERM P-1141 / JCM 9156 / N-4</strain>
    </source>
</reference>
<dbReference type="KEGG" id="bco:Bcell_0995"/>
<dbReference type="AlphaFoldDB" id="E6U224"/>
<protein>
    <recommendedName>
        <fullName evidence="3">Transcriptional regulator</fullName>
    </recommendedName>
</protein>
<dbReference type="EMBL" id="CP002394">
    <property type="protein sequence ID" value="ADU29268.1"/>
    <property type="molecule type" value="Genomic_DNA"/>
</dbReference>
<dbReference type="PANTHER" id="PTHR38456">
    <property type="entry name" value="CYCLIC DI-AMP RECEPTOR A"/>
    <property type="match status" value="1"/>
</dbReference>
<sequence>MKLMVCVVHDRYADDMEEKLKEKGYRMTELASSGGFLRKGSTTFLFGIKDEDVNDLQNLMKQICLDVEKKKGKLKDGQSRFTYFVMNANESLPFLKNTN</sequence>
<dbReference type="Gene3D" id="3.30.70.120">
    <property type="match status" value="1"/>
</dbReference>
<dbReference type="Pfam" id="PF06153">
    <property type="entry name" value="CdAMP_rec"/>
    <property type="match status" value="1"/>
</dbReference>
<dbReference type="InterPro" id="IPR011322">
    <property type="entry name" value="N-reg_PII-like_a/b"/>
</dbReference>
<gene>
    <name evidence="1" type="ordered locus">Bcell_0995</name>
</gene>
<dbReference type="PANTHER" id="PTHR38456:SF1">
    <property type="entry name" value="CYCLIC DI-AMP RECEPTOR A"/>
    <property type="match status" value="1"/>
</dbReference>
<dbReference type="SUPFAM" id="SSF54913">
    <property type="entry name" value="GlnB-like"/>
    <property type="match status" value="1"/>
</dbReference>